<organism evidence="1 2">
    <name type="scientific">Ornithinimicrobium cerasi</name>
    <dbReference type="NCBI Taxonomy" id="2248773"/>
    <lineage>
        <taxon>Bacteria</taxon>
        <taxon>Bacillati</taxon>
        <taxon>Actinomycetota</taxon>
        <taxon>Actinomycetes</taxon>
        <taxon>Micrococcales</taxon>
        <taxon>Ornithinimicrobiaceae</taxon>
        <taxon>Ornithinimicrobium</taxon>
    </lineage>
</organism>
<dbReference type="AlphaFoldDB" id="A0A285VE88"/>
<reference evidence="2" key="1">
    <citation type="submission" date="2017-08" db="EMBL/GenBank/DDBJ databases">
        <authorList>
            <person name="Varghese N."/>
            <person name="Submissions S."/>
        </authorList>
    </citation>
    <scope>NUCLEOTIDE SEQUENCE [LARGE SCALE GENOMIC DNA]</scope>
    <source>
        <strain evidence="2">USBA17B2</strain>
    </source>
</reference>
<dbReference type="SUPFAM" id="SSF52467">
    <property type="entry name" value="DHS-like NAD/FAD-binding domain"/>
    <property type="match status" value="1"/>
</dbReference>
<dbReference type="Proteomes" id="UP000219688">
    <property type="component" value="Unassembled WGS sequence"/>
</dbReference>
<keyword evidence="2" id="KW-1185">Reference proteome</keyword>
<sequence>MTDHQGHLFIVQGDLTKLSCDGILVPYDGVNVSRWWFDMFEQEPKTDGPYEPLPSTATLRQSRKGPIAHELVDTVSVGGDIDRLVAAVQDGLAALAHKVGDRAGAGRVLPLLALPMPGTGHGGLDHRRGEVVRALVPRLVQSARELSVDLVLVDRDRQDFAALQSAREPASPDLSAELVREADRLGQLAAGGHLSIFVGAGVSAPLGLPTWEMFVNALLDEAGLRHIPADADEPTLLHAATRAKGALGERYGHVVSDLLEVRHHALGHALVASLRARQNVTTNLDRALELAMHTTHGDALKVLTPEWAGEGAPWLLKLHGTAGDSEIVLTEDEYKSHREENGKPLYALVQGLLMTSHLLFVGFSLTDSNYLDLADPVAKLYARSGGRDKVATALGLKSLANQERVLDEAFAHVSFGEEDRGREAAGRTLEIFLDRVVWRASRLREEAHAYLMDDRYEDLVREQEQWPLKKALKDLQTAVAGIRGPGADRVREQLREFGARETSGG</sequence>
<proteinExistence type="predicted"/>
<dbReference type="Pfam" id="PF13289">
    <property type="entry name" value="SIR2_2"/>
    <property type="match status" value="1"/>
</dbReference>
<evidence type="ECO:0000313" key="2">
    <source>
        <dbReference type="Proteomes" id="UP000219688"/>
    </source>
</evidence>
<dbReference type="InterPro" id="IPR029035">
    <property type="entry name" value="DHS-like_NAD/FAD-binding_dom"/>
</dbReference>
<evidence type="ECO:0000313" key="1">
    <source>
        <dbReference type="EMBL" id="SOC52323.1"/>
    </source>
</evidence>
<name>A0A285VE88_9MICO</name>
<gene>
    <name evidence="1" type="ORF">SAMN05421879_101489</name>
</gene>
<dbReference type="EMBL" id="OBQK01000001">
    <property type="protein sequence ID" value="SOC52323.1"/>
    <property type="molecule type" value="Genomic_DNA"/>
</dbReference>
<accession>A0A285VE88</accession>
<dbReference type="RefSeq" id="WP_097186667.1">
    <property type="nucleotide sequence ID" value="NZ_OBQK01000001.1"/>
</dbReference>
<protein>
    <submittedName>
        <fullName evidence="1">SIR2-like domain-containing protein</fullName>
    </submittedName>
</protein>